<evidence type="ECO:0000313" key="4">
    <source>
        <dbReference type="Proteomes" id="UP000318080"/>
    </source>
</evidence>
<dbReference type="EMBL" id="VHIR01000001">
    <property type="protein sequence ID" value="TQE44718.1"/>
    <property type="molecule type" value="Genomic_DNA"/>
</dbReference>
<evidence type="ECO:0000256" key="1">
    <source>
        <dbReference type="ARBA" id="ARBA00022801"/>
    </source>
</evidence>
<dbReference type="InterPro" id="IPR000086">
    <property type="entry name" value="NUDIX_hydrolase_dom"/>
</dbReference>
<protein>
    <submittedName>
        <fullName evidence="3">NUDIX domain-containing protein</fullName>
    </submittedName>
</protein>
<name>A0A540RAG5_9CORY</name>
<feature type="domain" description="Nudix hydrolase" evidence="2">
    <location>
        <begin position="29"/>
        <end position="156"/>
    </location>
</feature>
<gene>
    <name evidence="3" type="ORF">EJK80_01190</name>
</gene>
<proteinExistence type="predicted"/>
<dbReference type="PROSITE" id="PS51462">
    <property type="entry name" value="NUDIX"/>
    <property type="match status" value="1"/>
</dbReference>
<dbReference type="PANTHER" id="PTHR10885">
    <property type="entry name" value="ISOPENTENYL-DIPHOSPHATE DELTA-ISOMERASE"/>
    <property type="match status" value="1"/>
</dbReference>
<keyword evidence="1" id="KW-0378">Hydrolase</keyword>
<reference evidence="3 4" key="1">
    <citation type="submission" date="2019-06" db="EMBL/GenBank/DDBJ databases">
        <title>Draft genome of C. phoceense Strain 272.</title>
        <authorList>
            <person name="Pacheco L.G.C."/>
            <person name="Barberis C.M."/>
            <person name="Almuzara M.N."/>
            <person name="Traglia G.M."/>
            <person name="Santos C.S."/>
            <person name="Rocha D.J.P.G."/>
            <person name="Aguiar E.R.G.R."/>
            <person name="Vay C.A."/>
        </authorList>
    </citation>
    <scope>NUCLEOTIDE SEQUENCE [LARGE SCALE GENOMIC DNA]</scope>
    <source>
        <strain evidence="3 4">272</strain>
    </source>
</reference>
<dbReference type="PROSITE" id="PS00893">
    <property type="entry name" value="NUDIX_BOX"/>
    <property type="match status" value="1"/>
</dbReference>
<comment type="caution">
    <text evidence="3">The sequence shown here is derived from an EMBL/GenBank/DDBJ whole genome shotgun (WGS) entry which is preliminary data.</text>
</comment>
<dbReference type="GO" id="GO:0016787">
    <property type="term" value="F:hydrolase activity"/>
    <property type="evidence" value="ECO:0007669"/>
    <property type="project" value="UniProtKB-KW"/>
</dbReference>
<dbReference type="SUPFAM" id="SSF55811">
    <property type="entry name" value="Nudix"/>
    <property type="match status" value="1"/>
</dbReference>
<keyword evidence="4" id="KW-1185">Reference proteome</keyword>
<dbReference type="CDD" id="cd04693">
    <property type="entry name" value="NUDIX_Hydrolase"/>
    <property type="match status" value="1"/>
</dbReference>
<dbReference type="Pfam" id="PF00293">
    <property type="entry name" value="NUDIX"/>
    <property type="match status" value="1"/>
</dbReference>
<dbReference type="Proteomes" id="UP000318080">
    <property type="component" value="Unassembled WGS sequence"/>
</dbReference>
<sequence length="179" mass="20179">MTELWDIVDNDRQHTGVRVERQLGLPDGQLHQVVHLCLFDVRGRMLIQRRVDTKSTWPGMWDVTVGGSVIAGETSAQGIAREVREELGLELEFTRPAFTFNFAYGFDDFYVVRADIDERTLAVPNAEVAEVAWASFADIQALKARGEFINYRDSALALAFDFVGENGVRSDIFDGRPRP</sequence>
<dbReference type="RefSeq" id="WP_066488568.1">
    <property type="nucleotide sequence ID" value="NZ_JADPQA010000003.1"/>
</dbReference>
<evidence type="ECO:0000313" key="3">
    <source>
        <dbReference type="EMBL" id="TQE44718.1"/>
    </source>
</evidence>
<dbReference type="AlphaFoldDB" id="A0A540RAG5"/>
<dbReference type="InterPro" id="IPR020084">
    <property type="entry name" value="NUDIX_hydrolase_CS"/>
</dbReference>
<dbReference type="InterPro" id="IPR015797">
    <property type="entry name" value="NUDIX_hydrolase-like_dom_sf"/>
</dbReference>
<dbReference type="GeneID" id="79853478"/>
<evidence type="ECO:0000259" key="2">
    <source>
        <dbReference type="PROSITE" id="PS51462"/>
    </source>
</evidence>
<accession>A0A540RAG5</accession>
<dbReference type="PANTHER" id="PTHR10885:SF0">
    <property type="entry name" value="ISOPENTENYL-DIPHOSPHATE DELTA-ISOMERASE"/>
    <property type="match status" value="1"/>
</dbReference>
<dbReference type="STRING" id="1686286.GCA_900092335_02324"/>
<dbReference type="Gene3D" id="3.90.79.10">
    <property type="entry name" value="Nucleoside Triphosphate Pyrophosphohydrolase"/>
    <property type="match status" value="1"/>
</dbReference>
<organism evidence="3 4">
    <name type="scientific">Corynebacterium phoceense</name>
    <dbReference type="NCBI Taxonomy" id="1686286"/>
    <lineage>
        <taxon>Bacteria</taxon>
        <taxon>Bacillati</taxon>
        <taxon>Actinomycetota</taxon>
        <taxon>Actinomycetes</taxon>
        <taxon>Mycobacteriales</taxon>
        <taxon>Corynebacteriaceae</taxon>
        <taxon>Corynebacterium</taxon>
    </lineage>
</organism>